<evidence type="ECO:0000313" key="2">
    <source>
        <dbReference type="EMBL" id="PNC56036.1"/>
    </source>
</evidence>
<dbReference type="RefSeq" id="WP_102735775.1">
    <property type="nucleotide sequence ID" value="NZ_PJKN01000004.1"/>
</dbReference>
<evidence type="ECO:0000313" key="3">
    <source>
        <dbReference type="Proteomes" id="UP000235914"/>
    </source>
</evidence>
<evidence type="ECO:0000256" key="1">
    <source>
        <dbReference type="SAM" id="MobiDB-lite"/>
    </source>
</evidence>
<sequence length="1459" mass="159888">MEHTPPLPSGFNINGYLIRSLKQTDSLCHVYYASDANHVQYLLREFCPQGLAVRDPESGKLRYPENTDIEREVLPLKNDFEAQFRTGSLGEIPALGTLYLAYAIPGGHAAAQPAPGTAAPAASLLQRDQRTLATPGTAGAAPVHAGSLPQLRKKKNSAGIWILTLLLLGGACGTYYFTRNPAEKPVSAQEPDVPHSNREKKGAAKPEKKAAPPAVRGEASPEQENAAGLSPSGLAEQPEKTPPATSSGERNEDAPGALEEKSAATHAQPDENSSAPADDAADGKQPEPQQPANREESQEGQTAAKPAPVVRPRGKAARQTTNMGDVNAYVKKFAKPMPLNQWRKQYAELYTSWFGNSEEVAKGWITTFGPLGFRARGLDASWPDTNFRGFFPKTMLDPNGEPVANLYTVTQVIEGSPAEKYVKEGDLILGIDGHLFKTSQSLDVLYGPYQHQNRRGLDMHAGLLVDKAEGAGKITLNLIPAESVEKIQGIQPLWKEVFREEQAKKPVSLSIPVKGGQQVRLRVDDGGNGIGSDGFEWSDLRLEGPGGTVPLTKAQQYTVGYGEARYDAKSKIWQAHAVSSLVFDIPKGDWNLKGTGTPRWSASVGVTVQVGGSSALPDAVKKYVKNVTFKIPQLGSYALGFPKNCAKSKAVVHMMSEWLAAQQREDGSWERPGGYCGNHYDTGWAGLALMATGNPKYDPAIKKAAQYIAFSGSQCWWAVPQASAGIFLCEYWLRYRDNSVLPAIRNSVQRMKNEVLYGDFVTGHGIHPGYRGTGVSIGGSHMCLFLALASKTPARTEDGVLDKMMDHAQSICPTGMGPYGRMTETFTFEPDRECGGTYSGRHGPYYIASLICGGPELYTKNSRIMYGEGPIGGCDQGHSSETLSIMWALPAYWRTNPEAYYKNMEAFRWKLTLLRPFDGGMMQNPNRLELMTADSVIGTYIRTSIWITALCAERQNLAITGKPEFQAKTFRKVPPIIDTESRFLNTYVRNWSMVNAALGTKAPASLKSAIRELKNIPVEQGCRFKLINVVNNRALPIAKAIMEIPGVDQLTRATCAEMILGMDVRIFFEPKLNDGNPQPGEYSLNVDVQQPLGGRALGLHRDKELEGKANSAYKYDFAGTVQFSDTTTFSPMETISWTPNSKFGGQWNVYSYKKELSGPTQPGVQKMNAKIKWRVNDLEVEYDRPIAVGGFEVGCAEKALSVTNCNHLWVPGILIRDHGNWGCSFHLPDGTYISAASQGNQIEVYDKTDKKKEKTWVSPNDSCLTQGSRCLFRVSTDWHGLECRVRELKLLGSSTEEVEDYKLKASTGGRVDTAKLMDRDATTVEELDASPTEDEPLVLELTLKSPAALRAVDIKIEKGHNRLIIEAYKGGKWIPIHWGSLGASTAGVSDAQKAMYANEPEVLRMLQLPGNGFIKCMRTFDPVTTNRLRVKLFQKGGKVRLAELHVYKANAAKNMALRS</sequence>
<feature type="region of interest" description="Disordered" evidence="1">
    <location>
        <begin position="184"/>
        <end position="322"/>
    </location>
</feature>
<comment type="caution">
    <text evidence="2">The sequence shown here is derived from an EMBL/GenBank/DDBJ whole genome shotgun (WGS) entry which is preliminary data.</text>
</comment>
<name>A0AAP8T8U8_9BACT</name>
<dbReference type="Pfam" id="PF19805">
    <property type="entry name" value="DUF6288"/>
    <property type="match status" value="1"/>
</dbReference>
<feature type="compositionally biased region" description="Basic and acidic residues" evidence="1">
    <location>
        <begin position="192"/>
        <end position="210"/>
    </location>
</feature>
<reference evidence="2 3" key="1">
    <citation type="journal article" date="2017" name="BMC Genomics">
        <title>Genome sequencing of 39 Akkermansia muciniphila isolates reveals its population structure, genomic and functional diverisity, and global distribution in mammalian gut microbiotas.</title>
        <authorList>
            <person name="Guo X."/>
            <person name="Li S."/>
            <person name="Zhang J."/>
            <person name="Wu F."/>
            <person name="Li X."/>
            <person name="Wu D."/>
            <person name="Zhang M."/>
            <person name="Ou Z."/>
            <person name="Jie Z."/>
            <person name="Yan Q."/>
            <person name="Li P."/>
            <person name="Yi J."/>
            <person name="Peng Y."/>
        </authorList>
    </citation>
    <scope>NUCLEOTIDE SEQUENCE [LARGE SCALE GENOMIC DNA]</scope>
    <source>
        <strain evidence="2 3">GP43</strain>
    </source>
</reference>
<dbReference type="InterPro" id="IPR008930">
    <property type="entry name" value="Terpenoid_cyclase/PrenylTrfase"/>
</dbReference>
<feature type="compositionally biased region" description="Basic and acidic residues" evidence="1">
    <location>
        <begin position="249"/>
        <end position="263"/>
    </location>
</feature>
<protein>
    <recommendedName>
        <fullName evidence="4">PDZ domain-containing protein</fullName>
    </recommendedName>
</protein>
<dbReference type="InterPro" id="IPR046255">
    <property type="entry name" value="DUF6288"/>
</dbReference>
<proteinExistence type="predicted"/>
<evidence type="ECO:0008006" key="4">
    <source>
        <dbReference type="Google" id="ProtNLM"/>
    </source>
</evidence>
<gene>
    <name evidence="2" type="ORF">CXU09_08145</name>
</gene>
<organism evidence="2 3">
    <name type="scientific">Akkermansia muciniphila</name>
    <dbReference type="NCBI Taxonomy" id="239935"/>
    <lineage>
        <taxon>Bacteria</taxon>
        <taxon>Pseudomonadati</taxon>
        <taxon>Verrucomicrobiota</taxon>
        <taxon>Verrucomicrobiia</taxon>
        <taxon>Verrucomicrobiales</taxon>
        <taxon>Akkermansiaceae</taxon>
        <taxon>Akkermansia</taxon>
    </lineage>
</organism>
<dbReference type="Proteomes" id="UP000235914">
    <property type="component" value="Unassembled WGS sequence"/>
</dbReference>
<dbReference type="EMBL" id="PJKN01000004">
    <property type="protein sequence ID" value="PNC56036.1"/>
    <property type="molecule type" value="Genomic_DNA"/>
</dbReference>
<dbReference type="InterPro" id="IPR036034">
    <property type="entry name" value="PDZ_sf"/>
</dbReference>
<dbReference type="Gene3D" id="2.30.42.10">
    <property type="match status" value="1"/>
</dbReference>
<dbReference type="SUPFAM" id="SSF48239">
    <property type="entry name" value="Terpenoid cyclases/Protein prenyltransferases"/>
    <property type="match status" value="1"/>
</dbReference>
<dbReference type="Gene3D" id="1.50.10.20">
    <property type="match status" value="1"/>
</dbReference>
<dbReference type="SUPFAM" id="SSF50156">
    <property type="entry name" value="PDZ domain-like"/>
    <property type="match status" value="1"/>
</dbReference>
<accession>A0AAP8T8U8</accession>